<feature type="domain" description="Glycosyltransferase 2-like" evidence="1">
    <location>
        <begin position="5"/>
        <end position="168"/>
    </location>
</feature>
<organism evidence="2 3">
    <name type="scientific">Cecembia rubra</name>
    <dbReference type="NCBI Taxonomy" id="1485585"/>
    <lineage>
        <taxon>Bacteria</taxon>
        <taxon>Pseudomonadati</taxon>
        <taxon>Bacteroidota</taxon>
        <taxon>Cytophagia</taxon>
        <taxon>Cytophagales</taxon>
        <taxon>Cyclobacteriaceae</taxon>
        <taxon>Cecembia</taxon>
    </lineage>
</organism>
<dbReference type="AlphaFoldDB" id="A0A2P8DVL5"/>
<evidence type="ECO:0000313" key="3">
    <source>
        <dbReference type="Proteomes" id="UP000240708"/>
    </source>
</evidence>
<accession>A0A2P8DVL5</accession>
<evidence type="ECO:0000313" key="2">
    <source>
        <dbReference type="EMBL" id="PSL01262.1"/>
    </source>
</evidence>
<keyword evidence="2" id="KW-0808">Transferase</keyword>
<dbReference type="CDD" id="cd00761">
    <property type="entry name" value="Glyco_tranf_GTA_type"/>
    <property type="match status" value="1"/>
</dbReference>
<evidence type="ECO:0000259" key="1">
    <source>
        <dbReference type="Pfam" id="PF00535"/>
    </source>
</evidence>
<proteinExistence type="predicted"/>
<dbReference type="Gene3D" id="3.90.550.10">
    <property type="entry name" value="Spore Coat Polysaccharide Biosynthesis Protein SpsA, Chain A"/>
    <property type="match status" value="1"/>
</dbReference>
<dbReference type="InterPro" id="IPR029044">
    <property type="entry name" value="Nucleotide-diphossugar_trans"/>
</dbReference>
<dbReference type="EMBL" id="PYGF01000014">
    <property type="protein sequence ID" value="PSL01262.1"/>
    <property type="molecule type" value="Genomic_DNA"/>
</dbReference>
<name>A0A2P8DVL5_9BACT</name>
<sequence length="300" mass="36037">MIMVSILMPNFNKGPFLKSTLNSVILQNYENWECIIVDDHSTDDSWEILEEFSKKDKRVRIFKRPENRKPGGNAARNYAIEKARGYYVAFLDSDDIWNPDRLRLALNYLNSQNFEAIFSGAHVIRPNSIVKLPSRDIRDGESVFDFILSDDVFCPTPSLMMKRKLAQEVLFDEDLKRHQDYDYFIRAHLVSPWKYFENYDVKVNWTRPNIKKVNYFDCIPFYEKHWQKSRNNKIRHKYINRITSSSVRGNYKYNLASYFRKILQKEGYKFSLREYVLFYTPFLFLLFSKSKRFFLSIFQK</sequence>
<dbReference type="OrthoDB" id="6307329at2"/>
<reference evidence="2 3" key="1">
    <citation type="submission" date="2018-03" db="EMBL/GenBank/DDBJ databases">
        <title>Genomic Encyclopedia of Archaeal and Bacterial Type Strains, Phase II (KMG-II): from individual species to whole genera.</title>
        <authorList>
            <person name="Goeker M."/>
        </authorList>
    </citation>
    <scope>NUCLEOTIDE SEQUENCE [LARGE SCALE GENOMIC DNA]</scope>
    <source>
        <strain evidence="2 3">DSM 28057</strain>
    </source>
</reference>
<keyword evidence="3" id="KW-1185">Reference proteome</keyword>
<dbReference type="Proteomes" id="UP000240708">
    <property type="component" value="Unassembled WGS sequence"/>
</dbReference>
<dbReference type="InterPro" id="IPR001173">
    <property type="entry name" value="Glyco_trans_2-like"/>
</dbReference>
<protein>
    <submittedName>
        <fullName evidence="2">Glycosyltransferase involved in cell wall biosynthesis</fullName>
    </submittedName>
</protein>
<dbReference type="InterPro" id="IPR050834">
    <property type="entry name" value="Glycosyltransf_2"/>
</dbReference>
<dbReference type="PANTHER" id="PTHR43685">
    <property type="entry name" value="GLYCOSYLTRANSFERASE"/>
    <property type="match status" value="1"/>
</dbReference>
<gene>
    <name evidence="2" type="ORF">CLV48_11464</name>
</gene>
<dbReference type="SUPFAM" id="SSF53448">
    <property type="entry name" value="Nucleotide-diphospho-sugar transferases"/>
    <property type="match status" value="1"/>
</dbReference>
<dbReference type="Pfam" id="PF00535">
    <property type="entry name" value="Glycos_transf_2"/>
    <property type="match status" value="1"/>
</dbReference>
<dbReference type="GO" id="GO:0016740">
    <property type="term" value="F:transferase activity"/>
    <property type="evidence" value="ECO:0007669"/>
    <property type="project" value="UniProtKB-KW"/>
</dbReference>
<dbReference type="PANTHER" id="PTHR43685:SF2">
    <property type="entry name" value="GLYCOSYLTRANSFERASE 2-LIKE DOMAIN-CONTAINING PROTEIN"/>
    <property type="match status" value="1"/>
</dbReference>
<comment type="caution">
    <text evidence="2">The sequence shown here is derived from an EMBL/GenBank/DDBJ whole genome shotgun (WGS) entry which is preliminary data.</text>
</comment>